<feature type="domain" description="Trichome birefringence-like N-terminal" evidence="10">
    <location>
        <begin position="159"/>
        <end position="212"/>
    </location>
</feature>
<dbReference type="InterPro" id="IPR026057">
    <property type="entry name" value="TBL_C"/>
</dbReference>
<evidence type="ECO:0000256" key="5">
    <source>
        <dbReference type="ARBA" id="ARBA00022989"/>
    </source>
</evidence>
<evidence type="ECO:0000256" key="6">
    <source>
        <dbReference type="ARBA" id="ARBA00023136"/>
    </source>
</evidence>
<evidence type="ECO:0000313" key="11">
    <source>
        <dbReference type="EMBL" id="GMH11088.1"/>
    </source>
</evidence>
<keyword evidence="12" id="KW-1185">Reference proteome</keyword>
<proteinExistence type="inferred from homology"/>
<dbReference type="Proteomes" id="UP001279734">
    <property type="component" value="Unassembled WGS sequence"/>
</dbReference>
<name>A0AAD3SGZ6_NEPGR</name>
<comment type="subcellular location">
    <subcellularLocation>
        <location evidence="1">Membrane</location>
        <topology evidence="1">Single-pass membrane protein</topology>
    </subcellularLocation>
</comment>
<comment type="similarity">
    <text evidence="2">Belongs to the PC-esterase family. TBL subfamily.</text>
</comment>
<keyword evidence="6 8" id="KW-0472">Membrane</keyword>
<evidence type="ECO:0008006" key="13">
    <source>
        <dbReference type="Google" id="ProtNLM"/>
    </source>
</evidence>
<evidence type="ECO:0000256" key="1">
    <source>
        <dbReference type="ARBA" id="ARBA00004167"/>
    </source>
</evidence>
<dbReference type="GO" id="GO:0016413">
    <property type="term" value="F:O-acetyltransferase activity"/>
    <property type="evidence" value="ECO:0007669"/>
    <property type="project" value="InterPro"/>
</dbReference>
<evidence type="ECO:0000256" key="8">
    <source>
        <dbReference type="SAM" id="Phobius"/>
    </source>
</evidence>
<evidence type="ECO:0000256" key="2">
    <source>
        <dbReference type="ARBA" id="ARBA00007727"/>
    </source>
</evidence>
<dbReference type="AlphaFoldDB" id="A0AAD3SGZ6"/>
<dbReference type="Pfam" id="PF14416">
    <property type="entry name" value="PMR5N"/>
    <property type="match status" value="1"/>
</dbReference>
<comment type="caution">
    <text evidence="11">The sequence shown here is derived from an EMBL/GenBank/DDBJ whole genome shotgun (WGS) entry which is preliminary data.</text>
</comment>
<feature type="domain" description="Trichome birefringence-like C-terminal" evidence="9">
    <location>
        <begin position="215"/>
        <end position="487"/>
    </location>
</feature>
<dbReference type="EMBL" id="BSYO01000010">
    <property type="protein sequence ID" value="GMH11088.1"/>
    <property type="molecule type" value="Genomic_DNA"/>
</dbReference>
<dbReference type="InterPro" id="IPR025846">
    <property type="entry name" value="TBL_N"/>
</dbReference>
<dbReference type="GO" id="GO:0005794">
    <property type="term" value="C:Golgi apparatus"/>
    <property type="evidence" value="ECO:0007669"/>
    <property type="project" value="TreeGrafter"/>
</dbReference>
<dbReference type="InterPro" id="IPR029962">
    <property type="entry name" value="TBL"/>
</dbReference>
<evidence type="ECO:0000259" key="10">
    <source>
        <dbReference type="Pfam" id="PF14416"/>
    </source>
</evidence>
<dbReference type="PANTHER" id="PTHR32285">
    <property type="entry name" value="PROTEIN TRICHOME BIREFRINGENCE-LIKE 9-RELATED"/>
    <property type="match status" value="1"/>
</dbReference>
<reference evidence="11" key="1">
    <citation type="submission" date="2023-05" db="EMBL/GenBank/DDBJ databases">
        <title>Nepenthes gracilis genome sequencing.</title>
        <authorList>
            <person name="Fukushima K."/>
        </authorList>
    </citation>
    <scope>NUCLEOTIDE SEQUENCE</scope>
    <source>
        <strain evidence="11">SING2019-196</strain>
    </source>
</reference>
<dbReference type="GO" id="GO:0016020">
    <property type="term" value="C:membrane"/>
    <property type="evidence" value="ECO:0007669"/>
    <property type="project" value="UniProtKB-SubCell"/>
</dbReference>
<evidence type="ECO:0000259" key="9">
    <source>
        <dbReference type="Pfam" id="PF13839"/>
    </source>
</evidence>
<evidence type="ECO:0000256" key="3">
    <source>
        <dbReference type="ARBA" id="ARBA00022692"/>
    </source>
</evidence>
<accession>A0AAD3SGZ6</accession>
<keyword evidence="5 8" id="KW-1133">Transmembrane helix</keyword>
<feature type="compositionally biased region" description="Low complexity" evidence="7">
    <location>
        <begin position="54"/>
        <end position="64"/>
    </location>
</feature>
<evidence type="ECO:0000256" key="4">
    <source>
        <dbReference type="ARBA" id="ARBA00022968"/>
    </source>
</evidence>
<organism evidence="11 12">
    <name type="scientific">Nepenthes gracilis</name>
    <name type="common">Slender pitcher plant</name>
    <dbReference type="NCBI Taxonomy" id="150966"/>
    <lineage>
        <taxon>Eukaryota</taxon>
        <taxon>Viridiplantae</taxon>
        <taxon>Streptophyta</taxon>
        <taxon>Embryophyta</taxon>
        <taxon>Tracheophyta</taxon>
        <taxon>Spermatophyta</taxon>
        <taxon>Magnoliopsida</taxon>
        <taxon>eudicotyledons</taxon>
        <taxon>Gunneridae</taxon>
        <taxon>Pentapetalae</taxon>
        <taxon>Caryophyllales</taxon>
        <taxon>Nepenthaceae</taxon>
        <taxon>Nepenthes</taxon>
    </lineage>
</organism>
<evidence type="ECO:0000256" key="7">
    <source>
        <dbReference type="SAM" id="MobiDB-lite"/>
    </source>
</evidence>
<protein>
    <recommendedName>
        <fullName evidence="13">Trichome birefringence-like N-terminal domain-containing protein</fullName>
    </recommendedName>
</protein>
<feature type="region of interest" description="Disordered" evidence="7">
    <location>
        <begin position="54"/>
        <end position="74"/>
    </location>
</feature>
<evidence type="ECO:0000313" key="12">
    <source>
        <dbReference type="Proteomes" id="UP001279734"/>
    </source>
</evidence>
<feature type="transmembrane region" description="Helical" evidence="8">
    <location>
        <begin position="12"/>
        <end position="30"/>
    </location>
</feature>
<dbReference type="Pfam" id="PF13839">
    <property type="entry name" value="PC-Esterase"/>
    <property type="match status" value="1"/>
</dbReference>
<keyword evidence="3 8" id="KW-0812">Transmembrane</keyword>
<sequence length="498" mass="56891">MELNSTINEIWKFCTYGSFLGCLILVLFISHNQTTVTIPNVLSMATFGDRFNASASSSSSSPAPEGMVTEPSKPLTVSGFEKQNNLLGDDKFSAASAPSSSGVDRVMEASKSSNFTAEAEKPVNQTASFSTVSTVPQPTAPRNFAVEIEMPANRPTMKTCNIFEGRWAYNPAEKPLYNSSVCPFIEEKMSCRKNGRPDSDYEKWVWQNPDCEIRKFNGTDMLERMRGKRMIIVGDSLNRNTWESLACLLYSSVSPSQTEVDAEGSVYKVLRVKEYEFTVEFYWAPFLVELDFSHESGSKVLMLDKLSSSSRQWQGADVMVFNSGHWWIHLGKFKAWDLLQYEGRLVEEMQIELAYERALKTWATWINNNVDTAKTTVFYRSISPEHKAKHWCYNSTQPIMDESYESLYPRSMTEVTERQIGGMKNSVRYLNITKLSGYRRDAHPSVYRSMRWKIITSKYQRLLKSNCDCSHWCLPGLPDTWNRLLYASLFFDPSSIKR</sequence>
<keyword evidence="4" id="KW-0735">Signal-anchor</keyword>
<gene>
    <name evidence="11" type="ORF">Nepgr_012929</name>
</gene>
<dbReference type="PANTHER" id="PTHR32285:SF38">
    <property type="entry name" value="OS01G0614300 PROTEIN"/>
    <property type="match status" value="1"/>
</dbReference>